<keyword evidence="7" id="KW-1185">Reference proteome</keyword>
<evidence type="ECO:0000313" key="8">
    <source>
        <dbReference type="RefSeq" id="XP_072843176.1"/>
    </source>
</evidence>
<reference evidence="8" key="2">
    <citation type="submission" date="2025-08" db="UniProtKB">
        <authorList>
            <consortium name="RefSeq"/>
        </authorList>
    </citation>
    <scope>IDENTIFICATION</scope>
</reference>
<keyword evidence="5" id="KW-0202">Cytokine</keyword>
<keyword evidence="4 5" id="KW-0393">Immunoglobulin domain</keyword>
<comment type="subcellular location">
    <subcellularLocation>
        <location evidence="5">Secreted</location>
    </subcellularLocation>
</comment>
<sequence length="433" mass="49920">MVVTVKSWFQLDGTKMSEHLKLVYGHMQSDNPLLFCLLFEEPSVFISFTDGMLIAPPTFLTGIGYSFRNKTGSSRDCCFVYQFRELQGLLELYLRLHLGWLPLTATSSCRYVHFVESNWSADDTVPPEKLVLICNISQEEADSVYWTKNQKWQGNGKHLQITVQEPPDAGNYFCWSNTTHELLTNATVYLTKIYPSGEIANPILRRLPESKIYFKCTANNYSGIFTCIWISAIKETELMFKIGSHMKSQGNASEEIVCDEPVNDSSERNLKRYSASCRKQNSTCPSTEEYQPIEMVLQVFHGFVYEDHRHTFFIKDILKPDISECYNNKGLLTWTPPQTWSTPISYYGLTYQIKMHGQICEVSSATILQNENTLSCYNRRCSRETCVIRSRDRYNINSAWSNWSSCNNGMNDKPSHHRHEDKAKIEPCKCQKN</sequence>
<comment type="subunit">
    <text evidence="5">Heterodimer with IL12A; disulfide-linked. The heterodimer is known as interleukin IL-12.</text>
</comment>
<organism evidence="7 8">
    <name type="scientific">Pogona vitticeps</name>
    <name type="common">central bearded dragon</name>
    <dbReference type="NCBI Taxonomy" id="103695"/>
    <lineage>
        <taxon>Eukaryota</taxon>
        <taxon>Metazoa</taxon>
        <taxon>Chordata</taxon>
        <taxon>Craniata</taxon>
        <taxon>Vertebrata</taxon>
        <taxon>Euteleostomi</taxon>
        <taxon>Lepidosauria</taxon>
        <taxon>Squamata</taxon>
        <taxon>Bifurcata</taxon>
        <taxon>Unidentata</taxon>
        <taxon>Episquamata</taxon>
        <taxon>Toxicofera</taxon>
        <taxon>Iguania</taxon>
        <taxon>Acrodonta</taxon>
        <taxon>Agamidae</taxon>
        <taxon>Amphibolurinae</taxon>
        <taxon>Pogona</taxon>
    </lineage>
</organism>
<dbReference type="InterPro" id="IPR019482">
    <property type="entry name" value="IL-12_beta_cen-dom"/>
</dbReference>
<protein>
    <recommendedName>
        <fullName evidence="5">Interleukin-12 subunit beta</fullName>
        <shortName evidence="5">IL-12B</shortName>
    </recommendedName>
    <alternativeName>
        <fullName evidence="5">Cytotoxic lymphocyte maturation factor 40 kDa subunit</fullName>
    </alternativeName>
    <alternativeName>
        <fullName evidence="5">IL-12 subunit p40</fullName>
    </alternativeName>
</protein>
<dbReference type="InterPro" id="IPR036179">
    <property type="entry name" value="Ig-like_dom_sf"/>
</dbReference>
<dbReference type="SUPFAM" id="SSF49265">
    <property type="entry name" value="Fibronectin type III"/>
    <property type="match status" value="1"/>
</dbReference>
<proteinExistence type="inferred from homology"/>
<evidence type="ECO:0000313" key="7">
    <source>
        <dbReference type="Proteomes" id="UP001652642"/>
    </source>
</evidence>
<evidence type="ECO:0000256" key="5">
    <source>
        <dbReference type="RuleBase" id="RU281113"/>
    </source>
</evidence>
<dbReference type="InterPro" id="IPR007110">
    <property type="entry name" value="Ig-like_dom"/>
</dbReference>
<evidence type="ECO:0000259" key="6">
    <source>
        <dbReference type="PROSITE" id="PS50835"/>
    </source>
</evidence>
<dbReference type="InterPro" id="IPR013783">
    <property type="entry name" value="Ig-like_fold"/>
</dbReference>
<evidence type="ECO:0000256" key="3">
    <source>
        <dbReference type="ARBA" id="ARBA00023180"/>
    </source>
</evidence>
<keyword evidence="3 5" id="KW-0325">Glycoprotein</keyword>
<accession>A0ABM5FCP0</accession>
<dbReference type="PANTHER" id="PTHR48485:SF4">
    <property type="entry name" value="INTERLEUKIN-12 SUBUNIT BETA"/>
    <property type="match status" value="1"/>
</dbReference>
<dbReference type="InterPro" id="IPR050676">
    <property type="entry name" value="IL-12"/>
</dbReference>
<name>A0ABM5FCP0_9SAUR</name>
<feature type="domain" description="Ig-like" evidence="6">
    <location>
        <begin position="102"/>
        <end position="184"/>
    </location>
</feature>
<dbReference type="SUPFAM" id="SSF48726">
    <property type="entry name" value="Immunoglobulin"/>
    <property type="match status" value="1"/>
</dbReference>
<dbReference type="PROSITE" id="PS50835">
    <property type="entry name" value="IG_LIKE"/>
    <property type="match status" value="1"/>
</dbReference>
<dbReference type="Gene3D" id="2.60.40.10">
    <property type="entry name" value="Immunoglobulins"/>
    <property type="match status" value="3"/>
</dbReference>
<evidence type="ECO:0000256" key="2">
    <source>
        <dbReference type="ARBA" id="ARBA00023157"/>
    </source>
</evidence>
<dbReference type="GeneID" id="110072310"/>
<keyword evidence="2" id="KW-1015">Disulfide bond</keyword>
<comment type="similarity">
    <text evidence="5">Belongs to the IL-12B family.</text>
</comment>
<dbReference type="PRINTS" id="PR01928">
    <property type="entry name" value="INTRLEUKN12B"/>
</dbReference>
<dbReference type="InterPro" id="IPR036116">
    <property type="entry name" value="FN3_sf"/>
</dbReference>
<keyword evidence="5" id="KW-0964">Secreted</keyword>
<dbReference type="InterPro" id="IPR015528">
    <property type="entry name" value="IL-12_beta"/>
</dbReference>
<reference evidence="7" key="1">
    <citation type="submission" date="2025-05" db="UniProtKB">
        <authorList>
            <consortium name="RefSeq"/>
        </authorList>
    </citation>
    <scope>NUCLEOTIDE SEQUENCE [LARGE SCALE GENOMIC DNA]</scope>
</reference>
<gene>
    <name evidence="5 8" type="primary">IL12B</name>
</gene>
<evidence type="ECO:0000256" key="1">
    <source>
        <dbReference type="ARBA" id="ARBA00022729"/>
    </source>
</evidence>
<dbReference type="PANTHER" id="PTHR48485">
    <property type="entry name" value="INTERLEUKIN-12 SUBUNIT BETA-RELATED"/>
    <property type="match status" value="1"/>
</dbReference>
<dbReference type="Proteomes" id="UP001652642">
    <property type="component" value="Chromosome 2"/>
</dbReference>
<evidence type="ECO:0000256" key="4">
    <source>
        <dbReference type="ARBA" id="ARBA00023319"/>
    </source>
</evidence>
<dbReference type="RefSeq" id="XP_072843176.1">
    <property type="nucleotide sequence ID" value="XM_072987075.1"/>
</dbReference>
<keyword evidence="1" id="KW-0732">Signal</keyword>
<dbReference type="Pfam" id="PF10420">
    <property type="entry name" value="IL12p40_C"/>
    <property type="match status" value="1"/>
</dbReference>